<feature type="transmembrane region" description="Helical" evidence="1">
    <location>
        <begin position="12"/>
        <end position="35"/>
    </location>
</feature>
<organism evidence="2">
    <name type="scientific">Marseillevirus LCMAC103</name>
    <dbReference type="NCBI Taxonomy" id="2506604"/>
    <lineage>
        <taxon>Viruses</taxon>
        <taxon>Varidnaviria</taxon>
        <taxon>Bamfordvirae</taxon>
        <taxon>Nucleocytoviricota</taxon>
        <taxon>Megaviricetes</taxon>
        <taxon>Pimascovirales</taxon>
        <taxon>Pimascovirales incertae sedis</taxon>
        <taxon>Marseilleviridae</taxon>
    </lineage>
</organism>
<feature type="transmembrane region" description="Helical" evidence="1">
    <location>
        <begin position="76"/>
        <end position="97"/>
    </location>
</feature>
<keyword evidence="1" id="KW-1133">Transmembrane helix</keyword>
<feature type="transmembrane region" description="Helical" evidence="1">
    <location>
        <begin position="117"/>
        <end position="136"/>
    </location>
</feature>
<proteinExistence type="predicted"/>
<reference evidence="2" key="1">
    <citation type="journal article" date="2019" name="MBio">
        <title>Virus Genomes from Deep Sea Sediments Expand the Ocean Megavirome and Support Independent Origins of Viral Gigantism.</title>
        <authorList>
            <person name="Backstrom D."/>
            <person name="Yutin N."/>
            <person name="Jorgensen S.L."/>
            <person name="Dharamshi J."/>
            <person name="Homa F."/>
            <person name="Zaremba-Niedwiedzka K."/>
            <person name="Spang A."/>
            <person name="Wolf Y.I."/>
            <person name="Koonin E.V."/>
            <person name="Ettema T.J."/>
        </authorList>
    </citation>
    <scope>NUCLEOTIDE SEQUENCE</scope>
</reference>
<sequence>MHIDHRTDLPAAFTGTVILAATSVSSLVGFALYRPEAGCVGSPPPDVWMIVYASIVAGLCVDIGLRWWAVLSSPPLCVSALFVSTYFVWGIIGAFLYATGLAGCTGATTTIVLFDVATWAVLSVAGCATVAAKAVAGRNDGA</sequence>
<evidence type="ECO:0000313" key="2">
    <source>
        <dbReference type="EMBL" id="QBK87089.1"/>
    </source>
</evidence>
<dbReference type="EMBL" id="MK500343">
    <property type="protein sequence ID" value="QBK87089.1"/>
    <property type="molecule type" value="Genomic_DNA"/>
</dbReference>
<keyword evidence="1" id="KW-0472">Membrane</keyword>
<name>A0A481YVG5_9VIRU</name>
<accession>A0A481YVG5</accession>
<feature type="transmembrane region" description="Helical" evidence="1">
    <location>
        <begin position="47"/>
        <end position="69"/>
    </location>
</feature>
<gene>
    <name evidence="2" type="ORF">LCMAC103_04330</name>
</gene>
<protein>
    <submittedName>
        <fullName evidence="2">Uncharacterized protein</fullName>
    </submittedName>
</protein>
<keyword evidence="1" id="KW-0812">Transmembrane</keyword>
<evidence type="ECO:0000256" key="1">
    <source>
        <dbReference type="SAM" id="Phobius"/>
    </source>
</evidence>